<dbReference type="AlphaFoldDB" id="A0A5B8V4X4"/>
<protein>
    <submittedName>
        <fullName evidence="2">IS3 family transposase</fullName>
    </submittedName>
</protein>
<keyword evidence="3" id="KW-1185">Reference proteome</keyword>
<dbReference type="InterPro" id="IPR048020">
    <property type="entry name" value="Transpos_IS3"/>
</dbReference>
<dbReference type="PANTHER" id="PTHR46889">
    <property type="entry name" value="TRANSPOSASE INSF FOR INSERTION SEQUENCE IS3B-RELATED"/>
    <property type="match status" value="1"/>
</dbReference>
<dbReference type="PANTHER" id="PTHR46889:SF5">
    <property type="entry name" value="INTEGRASE PROTEIN"/>
    <property type="match status" value="1"/>
</dbReference>
<name>A0A5B8V4X4_9BACT</name>
<sequence>MGKATRRSFRYHDQYCRERPQYLYQKKAWCPTVKAVKKIHGNISLQQLCKLLGYSSQAYHKHNKKQFHQQYHEALILEQIDSIRKQQPRCGGRKLFIMLQSFFEQHNLHMGRDKFFDLLKRNKLLVRRTKRSVHTTNSKHHFYRYPNLVKDFTPLKAHELWVADITYIPLKERFAYLFLITDAYSRKIVGFHISDDMKVSSAVLALKKALAQKPPETIVIHHSDRGIQYCSTEYVKLLQQHHALISMTNNGDPLENAIAERVNGILKTELISSYYHDIDAASIHITRCITIYNYRRRHSSLNWQIPAEVHTQKGPQIRRWKNYYQNNTKQKEVTMQPT</sequence>
<dbReference type="Proteomes" id="UP000321533">
    <property type="component" value="Chromosome"/>
</dbReference>
<dbReference type="EMBL" id="CP042435">
    <property type="protein sequence ID" value="QEC66228.1"/>
    <property type="molecule type" value="Genomic_DNA"/>
</dbReference>
<dbReference type="NCBIfam" id="NF033516">
    <property type="entry name" value="transpos_IS3"/>
    <property type="match status" value="1"/>
</dbReference>
<proteinExistence type="predicted"/>
<organism evidence="2 3">
    <name type="scientific">Panacibacter ginsenosidivorans</name>
    <dbReference type="NCBI Taxonomy" id="1813871"/>
    <lineage>
        <taxon>Bacteria</taxon>
        <taxon>Pseudomonadati</taxon>
        <taxon>Bacteroidota</taxon>
        <taxon>Chitinophagia</taxon>
        <taxon>Chitinophagales</taxon>
        <taxon>Chitinophagaceae</taxon>
        <taxon>Panacibacter</taxon>
    </lineage>
</organism>
<feature type="domain" description="Integrase catalytic" evidence="1">
    <location>
        <begin position="150"/>
        <end position="314"/>
    </location>
</feature>
<evidence type="ECO:0000313" key="3">
    <source>
        <dbReference type="Proteomes" id="UP000321533"/>
    </source>
</evidence>
<dbReference type="Pfam" id="PF00665">
    <property type="entry name" value="rve"/>
    <property type="match status" value="1"/>
</dbReference>
<dbReference type="Gene3D" id="3.30.420.10">
    <property type="entry name" value="Ribonuclease H-like superfamily/Ribonuclease H"/>
    <property type="match status" value="1"/>
</dbReference>
<accession>A0A5B8V4X4</accession>
<dbReference type="InterPro" id="IPR036397">
    <property type="entry name" value="RNaseH_sf"/>
</dbReference>
<dbReference type="GO" id="GO:0003676">
    <property type="term" value="F:nucleic acid binding"/>
    <property type="evidence" value="ECO:0007669"/>
    <property type="project" value="InterPro"/>
</dbReference>
<dbReference type="PROSITE" id="PS50994">
    <property type="entry name" value="INTEGRASE"/>
    <property type="match status" value="1"/>
</dbReference>
<dbReference type="RefSeq" id="WP_147188028.1">
    <property type="nucleotide sequence ID" value="NZ_CP042435.1"/>
</dbReference>
<dbReference type="GO" id="GO:0015074">
    <property type="term" value="P:DNA integration"/>
    <property type="evidence" value="ECO:0007669"/>
    <property type="project" value="InterPro"/>
</dbReference>
<dbReference type="KEGG" id="pgin:FRZ67_02485"/>
<evidence type="ECO:0000259" key="1">
    <source>
        <dbReference type="PROSITE" id="PS50994"/>
    </source>
</evidence>
<dbReference type="SUPFAM" id="SSF53098">
    <property type="entry name" value="Ribonuclease H-like"/>
    <property type="match status" value="1"/>
</dbReference>
<dbReference type="InterPro" id="IPR050900">
    <property type="entry name" value="Transposase_IS3/IS150/IS904"/>
</dbReference>
<dbReference type="InterPro" id="IPR012337">
    <property type="entry name" value="RNaseH-like_sf"/>
</dbReference>
<gene>
    <name evidence="2" type="ORF">FRZ67_02485</name>
</gene>
<reference evidence="2 3" key="1">
    <citation type="journal article" date="2016" name="Int. J. Syst. Evol. Microbiol.">
        <title>Panacibacter ginsenosidivorans gen. nov., sp. nov., with ginsenoside converting activity isolated from soil of a ginseng field.</title>
        <authorList>
            <person name="Siddiqi M.Z."/>
            <person name="Muhammad Shafi S."/>
            <person name="Choi K.D."/>
            <person name="Im W.T."/>
        </authorList>
    </citation>
    <scope>NUCLEOTIDE SEQUENCE [LARGE SCALE GENOMIC DNA]</scope>
    <source>
        <strain evidence="2 3">Gsoil1550</strain>
    </source>
</reference>
<dbReference type="InterPro" id="IPR001584">
    <property type="entry name" value="Integrase_cat-core"/>
</dbReference>
<dbReference type="OrthoDB" id="9815231at2"/>
<evidence type="ECO:0000313" key="2">
    <source>
        <dbReference type="EMBL" id="QEC66228.1"/>
    </source>
</evidence>